<accession>Q5TIZ3</accession>
<proteinExistence type="predicted"/>
<evidence type="ECO:0000313" key="1">
    <source>
        <dbReference type="EMBL" id="CAI05980.1"/>
    </source>
</evidence>
<dbReference type="Proteomes" id="UP000118285">
    <property type="component" value="Segment"/>
</dbReference>
<keyword evidence="2" id="KW-1185">Reference proteome</keyword>
<reference evidence="1" key="1">
    <citation type="submission" date="2004-11" db="EMBL/GenBank/DDBJ databases">
        <title>Adenovirus type 9, complete sequence.</title>
        <authorList>
            <person name="Buettner W.H."/>
            <person name="Veres-Molnar S.K."/>
        </authorList>
    </citation>
    <scope>NUCLEOTIDE SEQUENCE [LARGE SCALE GENOMIC DNA]</scope>
    <source>
        <strain evidence="1">Type strain: ATCC VR-1086</strain>
    </source>
</reference>
<protein>
    <submittedName>
        <fullName evidence="1">E3 orf2 9.6kDa protein</fullName>
    </submittedName>
</protein>
<organismHost>
    <name type="scientific">Homo sapiens</name>
    <name type="common">Human</name>
    <dbReference type="NCBI Taxonomy" id="9606"/>
</organismHost>
<sequence>MEHTLVITKTVLIENYMRCQSKPCFRTGLDKVRLNKVIKGNLILLKVVVKKPKQNIETRVQKENQQITFSQHNCMLGLLLMLV</sequence>
<dbReference type="EMBL" id="AJ854486">
    <property type="protein sequence ID" value="CAI05980.1"/>
    <property type="molecule type" value="Genomic_DNA"/>
</dbReference>
<organism evidence="1 2">
    <name type="scientific">Human adenovirus D serotype 9</name>
    <name type="common">HAdV-9</name>
    <name type="synonym">Human adenovirus 9</name>
    <dbReference type="NCBI Taxonomy" id="10527"/>
    <lineage>
        <taxon>Viruses</taxon>
        <taxon>Varidnaviria</taxon>
        <taxon>Bamfordvirae</taxon>
        <taxon>Preplasmiviricota</taxon>
        <taxon>Polisuviricotina</taxon>
        <taxon>Pharingeaviricetes</taxon>
        <taxon>Rowavirales</taxon>
        <taxon>Adenoviridae</taxon>
        <taxon>Mastadenovirus</taxon>
        <taxon>Mastadenovirus dominans</taxon>
        <taxon>Human mastadenovirus D</taxon>
    </lineage>
</organism>
<evidence type="ECO:0000313" key="2">
    <source>
        <dbReference type="Proteomes" id="UP000118285"/>
    </source>
</evidence>
<name>Q5TIZ3_ADE09</name>
<gene>
    <name evidence="1" type="primary">E3 9.6 K</name>
</gene>